<dbReference type="SUPFAM" id="SSF56574">
    <property type="entry name" value="Serpins"/>
    <property type="match status" value="1"/>
</dbReference>
<dbReference type="InterPro" id="IPR000215">
    <property type="entry name" value="Serpin_fam"/>
</dbReference>
<protein>
    <submittedName>
        <fullName evidence="3">Serpin family protein</fullName>
    </submittedName>
</protein>
<dbReference type="InterPro" id="IPR036186">
    <property type="entry name" value="Serpin_sf"/>
</dbReference>
<dbReference type="InterPro" id="IPR023796">
    <property type="entry name" value="Serpin_dom"/>
</dbReference>
<dbReference type="SMART" id="SM00093">
    <property type="entry name" value="SERPIN"/>
    <property type="match status" value="1"/>
</dbReference>
<dbReference type="Gene3D" id="2.30.39.10">
    <property type="entry name" value="Alpha-1-antitrypsin, domain 1"/>
    <property type="match status" value="1"/>
</dbReference>
<dbReference type="EMBL" id="VAUV01000010">
    <property type="protein sequence ID" value="TLD70080.1"/>
    <property type="molecule type" value="Genomic_DNA"/>
</dbReference>
<dbReference type="PANTHER" id="PTHR11461:SF211">
    <property type="entry name" value="GH10112P-RELATED"/>
    <property type="match status" value="1"/>
</dbReference>
<dbReference type="InterPro" id="IPR023795">
    <property type="entry name" value="Serpin_CS"/>
</dbReference>
<organism evidence="3 4">
    <name type="scientific">Phragmitibacter flavus</name>
    <dbReference type="NCBI Taxonomy" id="2576071"/>
    <lineage>
        <taxon>Bacteria</taxon>
        <taxon>Pseudomonadati</taxon>
        <taxon>Verrucomicrobiota</taxon>
        <taxon>Verrucomicrobiia</taxon>
        <taxon>Verrucomicrobiales</taxon>
        <taxon>Verrucomicrobiaceae</taxon>
        <taxon>Phragmitibacter</taxon>
    </lineage>
</organism>
<evidence type="ECO:0000313" key="4">
    <source>
        <dbReference type="Proteomes" id="UP000306196"/>
    </source>
</evidence>
<evidence type="ECO:0000259" key="2">
    <source>
        <dbReference type="SMART" id="SM00093"/>
    </source>
</evidence>
<dbReference type="PANTHER" id="PTHR11461">
    <property type="entry name" value="SERINE PROTEASE INHIBITOR, SERPIN"/>
    <property type="match status" value="1"/>
</dbReference>
<gene>
    <name evidence="3" type="ORF">FEM03_15235</name>
</gene>
<dbReference type="Proteomes" id="UP000306196">
    <property type="component" value="Unassembled WGS sequence"/>
</dbReference>
<sequence>MLRAFGAAMVFGMVGGDLWTQETGKGEKAVEASNAFAMDLYGVLREGKGNVVCSPVGLHSLLMLIQEGASGETLEELKRGLHWKVEGEERFDEVRALRGFLVMDAGAGRWLQSGQYLWLSEQRWIRPVFMKTAEEVFGLSPRAMDFTDPARAIREINGLVARDTRQRIPSFLGEGAVTKETRMVAASTLYLKGNWGLAFDPRESKQGMFQTLSPGVSKPVMMMQQESDLRGFMNDRWQAVELPFDEGMEGFAMTFLLPRVRGGLAGLEVGLSTDLLKEVHSTARTRKVLVRIPRFSFSMVGSYRESVGRLGIKRVFEQDRAELQGISPEPPPFLGDEWHEATVEVNEVGAEASAATAVPAAPFGPGDGEEQRDQTRPMIFNADHPFVFVVRHRLSGLVLFMGRVAEP</sequence>
<dbReference type="RefSeq" id="WP_138087137.1">
    <property type="nucleotide sequence ID" value="NZ_VAUV01000010.1"/>
</dbReference>
<dbReference type="CDD" id="cd00172">
    <property type="entry name" value="serpin"/>
    <property type="match status" value="1"/>
</dbReference>
<dbReference type="InterPro" id="IPR042178">
    <property type="entry name" value="Serpin_sf_1"/>
</dbReference>
<comment type="similarity">
    <text evidence="1">Belongs to the serpin family.</text>
</comment>
<dbReference type="GO" id="GO:0005615">
    <property type="term" value="C:extracellular space"/>
    <property type="evidence" value="ECO:0007669"/>
    <property type="project" value="InterPro"/>
</dbReference>
<dbReference type="PROSITE" id="PS00284">
    <property type="entry name" value="SERPIN"/>
    <property type="match status" value="1"/>
</dbReference>
<dbReference type="OrthoDB" id="9764871at2"/>
<evidence type="ECO:0000313" key="3">
    <source>
        <dbReference type="EMBL" id="TLD70080.1"/>
    </source>
</evidence>
<dbReference type="GO" id="GO:0004867">
    <property type="term" value="F:serine-type endopeptidase inhibitor activity"/>
    <property type="evidence" value="ECO:0007669"/>
    <property type="project" value="InterPro"/>
</dbReference>
<feature type="domain" description="Serpin" evidence="2">
    <location>
        <begin position="38"/>
        <end position="407"/>
    </location>
</feature>
<dbReference type="AlphaFoldDB" id="A0A5R8KCP9"/>
<reference evidence="3 4" key="1">
    <citation type="submission" date="2019-05" db="EMBL/GenBank/DDBJ databases">
        <title>Verrucobacter flavum gen. nov., sp. nov. a new member of the family Verrucomicrobiaceae.</title>
        <authorList>
            <person name="Szuroczki S."/>
            <person name="Abbaszade G."/>
            <person name="Szabo A."/>
            <person name="Felfoldi T."/>
            <person name="Schumann P."/>
            <person name="Boka K."/>
            <person name="Keki Z."/>
            <person name="Toumi M."/>
            <person name="Toth E."/>
        </authorList>
    </citation>
    <scope>NUCLEOTIDE SEQUENCE [LARGE SCALE GENOMIC DNA]</scope>
    <source>
        <strain evidence="3 4">MG-N-17</strain>
    </source>
</reference>
<comment type="caution">
    <text evidence="3">The sequence shown here is derived from an EMBL/GenBank/DDBJ whole genome shotgun (WGS) entry which is preliminary data.</text>
</comment>
<evidence type="ECO:0000256" key="1">
    <source>
        <dbReference type="RuleBase" id="RU000411"/>
    </source>
</evidence>
<keyword evidence="4" id="KW-1185">Reference proteome</keyword>
<dbReference type="Gene3D" id="3.30.497.10">
    <property type="entry name" value="Antithrombin, subunit I, domain 2"/>
    <property type="match status" value="1"/>
</dbReference>
<proteinExistence type="inferred from homology"/>
<name>A0A5R8KCP9_9BACT</name>
<accession>A0A5R8KCP9</accession>
<dbReference type="Pfam" id="PF00079">
    <property type="entry name" value="Serpin"/>
    <property type="match status" value="1"/>
</dbReference>
<dbReference type="InterPro" id="IPR042185">
    <property type="entry name" value="Serpin_sf_2"/>
</dbReference>